<keyword evidence="2" id="KW-1133">Transmembrane helix</keyword>
<dbReference type="OrthoDB" id="2016548at2759"/>
<dbReference type="Proteomes" id="UP000184383">
    <property type="component" value="Unassembled WGS sequence"/>
</dbReference>
<keyword evidence="2" id="KW-0812">Transmembrane</keyword>
<dbReference type="PANTHER" id="PTHR33741">
    <property type="entry name" value="TRANSMEMBRANE PROTEIN DDB_G0269096-RELATED"/>
    <property type="match status" value="1"/>
</dbReference>
<keyword evidence="2" id="KW-0472">Membrane</keyword>
<feature type="region of interest" description="Disordered" evidence="1">
    <location>
        <begin position="230"/>
        <end position="257"/>
    </location>
</feature>
<keyword evidence="5" id="KW-1185">Reference proteome</keyword>
<dbReference type="GeneID" id="63748768"/>
<feature type="domain" description="HPP transmembrane region" evidence="3">
    <location>
        <begin position="57"/>
        <end position="217"/>
    </location>
</feature>
<feature type="transmembrane region" description="Helical" evidence="2">
    <location>
        <begin position="187"/>
        <end position="209"/>
    </location>
</feature>
<organism evidence="4 5">
    <name type="scientific">Aspergillus wentii DTO 134E9</name>
    <dbReference type="NCBI Taxonomy" id="1073089"/>
    <lineage>
        <taxon>Eukaryota</taxon>
        <taxon>Fungi</taxon>
        <taxon>Dikarya</taxon>
        <taxon>Ascomycota</taxon>
        <taxon>Pezizomycotina</taxon>
        <taxon>Eurotiomycetes</taxon>
        <taxon>Eurotiomycetidae</taxon>
        <taxon>Eurotiales</taxon>
        <taxon>Aspergillaceae</taxon>
        <taxon>Aspergillus</taxon>
        <taxon>Aspergillus subgen. Cremei</taxon>
    </lineage>
</organism>
<dbReference type="InterPro" id="IPR007065">
    <property type="entry name" value="HPP"/>
</dbReference>
<dbReference type="RefSeq" id="XP_040695148.1">
    <property type="nucleotide sequence ID" value="XM_040832920.1"/>
</dbReference>
<evidence type="ECO:0000313" key="4">
    <source>
        <dbReference type="EMBL" id="OJJ41472.1"/>
    </source>
</evidence>
<protein>
    <recommendedName>
        <fullName evidence="3">HPP transmembrane region domain-containing protein</fullName>
    </recommendedName>
</protein>
<dbReference type="AlphaFoldDB" id="A0A1L9S2T2"/>
<dbReference type="EMBL" id="KV878209">
    <property type="protein sequence ID" value="OJJ41472.1"/>
    <property type="molecule type" value="Genomic_DNA"/>
</dbReference>
<proteinExistence type="predicted"/>
<sequence>MSQPASQPMSRLGLDWSRCHFDIDSYLNPFIPAPPWHRLPRPISHFLGYRPRSPKPVGNIIIALWSLIGVFCGVAVIASVSAHVPSFQDHHASRIVASFGAAAVLEFAVIESPFAQPRNAILSQIIASVIGVGIAKLFALNAHALHFTELGGALACAITTTIMVLTNTVHPPAGATALLAVTEGREIGWFLIPVMMLGCALMQAVALVINNIQRRFPVYWWTAQSLERRPSTSKEEKDVESAVKHKEADYVPSASEDSLGQKSAQVIIRRGDVYVPDNVWVTAEEREVLKTISERIP</sequence>
<name>A0A1L9S2T2_ASPWE</name>
<evidence type="ECO:0000256" key="2">
    <source>
        <dbReference type="SAM" id="Phobius"/>
    </source>
</evidence>
<reference evidence="5" key="1">
    <citation type="journal article" date="2017" name="Genome Biol.">
        <title>Comparative genomics reveals high biological diversity and specific adaptations in the industrially and medically important fungal genus Aspergillus.</title>
        <authorList>
            <person name="de Vries R.P."/>
            <person name="Riley R."/>
            <person name="Wiebenga A."/>
            <person name="Aguilar-Osorio G."/>
            <person name="Amillis S."/>
            <person name="Uchima C.A."/>
            <person name="Anderluh G."/>
            <person name="Asadollahi M."/>
            <person name="Askin M."/>
            <person name="Barry K."/>
            <person name="Battaglia E."/>
            <person name="Bayram O."/>
            <person name="Benocci T."/>
            <person name="Braus-Stromeyer S.A."/>
            <person name="Caldana C."/>
            <person name="Canovas D."/>
            <person name="Cerqueira G.C."/>
            <person name="Chen F."/>
            <person name="Chen W."/>
            <person name="Choi C."/>
            <person name="Clum A."/>
            <person name="Dos Santos R.A."/>
            <person name="Damasio A.R."/>
            <person name="Diallinas G."/>
            <person name="Emri T."/>
            <person name="Fekete E."/>
            <person name="Flipphi M."/>
            <person name="Freyberg S."/>
            <person name="Gallo A."/>
            <person name="Gournas C."/>
            <person name="Habgood R."/>
            <person name="Hainaut M."/>
            <person name="Harispe M.L."/>
            <person name="Henrissat B."/>
            <person name="Hilden K.S."/>
            <person name="Hope R."/>
            <person name="Hossain A."/>
            <person name="Karabika E."/>
            <person name="Karaffa L."/>
            <person name="Karanyi Z."/>
            <person name="Krasevec N."/>
            <person name="Kuo A."/>
            <person name="Kusch H."/>
            <person name="LaButti K."/>
            <person name="Lagendijk E.L."/>
            <person name="Lapidus A."/>
            <person name="Levasseur A."/>
            <person name="Lindquist E."/>
            <person name="Lipzen A."/>
            <person name="Logrieco A.F."/>
            <person name="MacCabe A."/>
            <person name="Maekelae M.R."/>
            <person name="Malavazi I."/>
            <person name="Melin P."/>
            <person name="Meyer V."/>
            <person name="Mielnichuk N."/>
            <person name="Miskei M."/>
            <person name="Molnar A.P."/>
            <person name="Mule G."/>
            <person name="Ngan C.Y."/>
            <person name="Orejas M."/>
            <person name="Orosz E."/>
            <person name="Ouedraogo J.P."/>
            <person name="Overkamp K.M."/>
            <person name="Park H.-S."/>
            <person name="Perrone G."/>
            <person name="Piumi F."/>
            <person name="Punt P.J."/>
            <person name="Ram A.F."/>
            <person name="Ramon A."/>
            <person name="Rauscher S."/>
            <person name="Record E."/>
            <person name="Riano-Pachon D.M."/>
            <person name="Robert V."/>
            <person name="Roehrig J."/>
            <person name="Ruller R."/>
            <person name="Salamov A."/>
            <person name="Salih N.S."/>
            <person name="Samson R.A."/>
            <person name="Sandor E."/>
            <person name="Sanguinetti M."/>
            <person name="Schuetze T."/>
            <person name="Sepcic K."/>
            <person name="Shelest E."/>
            <person name="Sherlock G."/>
            <person name="Sophianopoulou V."/>
            <person name="Squina F.M."/>
            <person name="Sun H."/>
            <person name="Susca A."/>
            <person name="Todd R.B."/>
            <person name="Tsang A."/>
            <person name="Unkles S.E."/>
            <person name="van de Wiele N."/>
            <person name="van Rossen-Uffink D."/>
            <person name="Oliveira J.V."/>
            <person name="Vesth T.C."/>
            <person name="Visser J."/>
            <person name="Yu J.-H."/>
            <person name="Zhou M."/>
            <person name="Andersen M.R."/>
            <person name="Archer D.B."/>
            <person name="Baker S.E."/>
            <person name="Benoit I."/>
            <person name="Brakhage A.A."/>
            <person name="Braus G.H."/>
            <person name="Fischer R."/>
            <person name="Frisvad J.C."/>
            <person name="Goldman G.H."/>
            <person name="Houbraken J."/>
            <person name="Oakley B."/>
            <person name="Pocsi I."/>
            <person name="Scazzocchio C."/>
            <person name="Seiboth B."/>
            <person name="vanKuyk P.A."/>
            <person name="Wortman J."/>
            <person name="Dyer P.S."/>
            <person name="Grigoriev I.V."/>
        </authorList>
    </citation>
    <scope>NUCLEOTIDE SEQUENCE [LARGE SCALE GENOMIC DNA]</scope>
    <source>
        <strain evidence="5">DTO 134E9</strain>
    </source>
</reference>
<feature type="transmembrane region" description="Helical" evidence="2">
    <location>
        <begin position="121"/>
        <end position="140"/>
    </location>
</feature>
<evidence type="ECO:0000256" key="1">
    <source>
        <dbReference type="SAM" id="MobiDB-lite"/>
    </source>
</evidence>
<accession>A0A1L9S2T2</accession>
<feature type="compositionally biased region" description="Basic and acidic residues" evidence="1">
    <location>
        <begin position="230"/>
        <end position="249"/>
    </location>
</feature>
<evidence type="ECO:0000259" key="3">
    <source>
        <dbReference type="Pfam" id="PF04982"/>
    </source>
</evidence>
<dbReference type="Pfam" id="PF04982">
    <property type="entry name" value="TM_HPP"/>
    <property type="match status" value="1"/>
</dbReference>
<feature type="transmembrane region" description="Helical" evidence="2">
    <location>
        <begin position="147"/>
        <end position="167"/>
    </location>
</feature>
<evidence type="ECO:0000313" key="5">
    <source>
        <dbReference type="Proteomes" id="UP000184383"/>
    </source>
</evidence>
<feature type="transmembrane region" description="Helical" evidence="2">
    <location>
        <begin position="60"/>
        <end position="83"/>
    </location>
</feature>
<dbReference type="VEuPathDB" id="FungiDB:ASPWEDRAFT_269169"/>
<dbReference type="PANTHER" id="PTHR33741:SF5">
    <property type="entry name" value="TRANSMEMBRANE PROTEIN DDB_G0269096-RELATED"/>
    <property type="match status" value="1"/>
</dbReference>
<dbReference type="InterPro" id="IPR058581">
    <property type="entry name" value="TM_HPP"/>
</dbReference>
<dbReference type="STRING" id="1073089.A0A1L9S2T2"/>
<gene>
    <name evidence="4" type="ORF">ASPWEDRAFT_269169</name>
</gene>